<keyword evidence="3" id="KW-0813">Transport</keyword>
<gene>
    <name evidence="8" type="ORF">Spa11_33090</name>
</gene>
<dbReference type="AlphaFoldDB" id="A0A518KBF1"/>
<dbReference type="PANTHER" id="PTHR30026">
    <property type="entry name" value="OUTER MEMBRANE PROTEIN TOLC"/>
    <property type="match status" value="1"/>
</dbReference>
<keyword evidence="6" id="KW-0472">Membrane</keyword>
<dbReference type="EMBL" id="CP036349">
    <property type="protein sequence ID" value="QDV75099.1"/>
    <property type="molecule type" value="Genomic_DNA"/>
</dbReference>
<proteinExistence type="inferred from homology"/>
<dbReference type="Pfam" id="PF02321">
    <property type="entry name" value="OEP"/>
    <property type="match status" value="1"/>
</dbReference>
<accession>A0A518KBF1</accession>
<dbReference type="KEGG" id="bmei:Spa11_33090"/>
<name>A0A518KBF1_9BACT</name>
<evidence type="ECO:0000256" key="6">
    <source>
        <dbReference type="ARBA" id="ARBA00023136"/>
    </source>
</evidence>
<comment type="subcellular location">
    <subcellularLocation>
        <location evidence="1">Cell outer membrane</location>
    </subcellularLocation>
</comment>
<keyword evidence="4" id="KW-1134">Transmembrane beta strand</keyword>
<evidence type="ECO:0000256" key="5">
    <source>
        <dbReference type="ARBA" id="ARBA00022692"/>
    </source>
</evidence>
<dbReference type="InterPro" id="IPR003423">
    <property type="entry name" value="OMP_efflux"/>
</dbReference>
<dbReference type="Proteomes" id="UP000316426">
    <property type="component" value="Chromosome"/>
</dbReference>
<dbReference type="PANTHER" id="PTHR30026:SF21">
    <property type="entry name" value="SLR1270 PROTEIN"/>
    <property type="match status" value="1"/>
</dbReference>
<evidence type="ECO:0000256" key="1">
    <source>
        <dbReference type="ARBA" id="ARBA00004442"/>
    </source>
</evidence>
<dbReference type="GO" id="GO:0009279">
    <property type="term" value="C:cell outer membrane"/>
    <property type="evidence" value="ECO:0007669"/>
    <property type="project" value="UniProtKB-SubCell"/>
</dbReference>
<dbReference type="Gene3D" id="1.20.1600.10">
    <property type="entry name" value="Outer membrane efflux proteins (OEP)"/>
    <property type="match status" value="1"/>
</dbReference>
<evidence type="ECO:0000313" key="8">
    <source>
        <dbReference type="EMBL" id="QDV75099.1"/>
    </source>
</evidence>
<keyword evidence="7" id="KW-0998">Cell outer membrane</keyword>
<organism evidence="8 9">
    <name type="scientific">Botrimarina mediterranea</name>
    <dbReference type="NCBI Taxonomy" id="2528022"/>
    <lineage>
        <taxon>Bacteria</taxon>
        <taxon>Pseudomonadati</taxon>
        <taxon>Planctomycetota</taxon>
        <taxon>Planctomycetia</taxon>
        <taxon>Pirellulales</taxon>
        <taxon>Lacipirellulaceae</taxon>
        <taxon>Botrimarina</taxon>
    </lineage>
</organism>
<evidence type="ECO:0000313" key="9">
    <source>
        <dbReference type="Proteomes" id="UP000316426"/>
    </source>
</evidence>
<dbReference type="RefSeq" id="WP_145114094.1">
    <property type="nucleotide sequence ID" value="NZ_CP036349.1"/>
</dbReference>
<evidence type="ECO:0000256" key="3">
    <source>
        <dbReference type="ARBA" id="ARBA00022448"/>
    </source>
</evidence>
<comment type="similarity">
    <text evidence="2">Belongs to the outer membrane factor (OMF) (TC 1.B.17) family.</text>
</comment>
<evidence type="ECO:0000256" key="7">
    <source>
        <dbReference type="ARBA" id="ARBA00023237"/>
    </source>
</evidence>
<keyword evidence="5" id="KW-0812">Transmembrane</keyword>
<dbReference type="SUPFAM" id="SSF56954">
    <property type="entry name" value="Outer membrane efflux proteins (OEP)"/>
    <property type="match status" value="1"/>
</dbReference>
<dbReference type="GO" id="GO:1990281">
    <property type="term" value="C:efflux pump complex"/>
    <property type="evidence" value="ECO:0007669"/>
    <property type="project" value="TreeGrafter"/>
</dbReference>
<keyword evidence="9" id="KW-1185">Reference proteome</keyword>
<reference evidence="8 9" key="1">
    <citation type="submission" date="2019-02" db="EMBL/GenBank/DDBJ databases">
        <title>Deep-cultivation of Planctomycetes and their phenomic and genomic characterization uncovers novel biology.</title>
        <authorList>
            <person name="Wiegand S."/>
            <person name="Jogler M."/>
            <person name="Boedeker C."/>
            <person name="Pinto D."/>
            <person name="Vollmers J."/>
            <person name="Rivas-Marin E."/>
            <person name="Kohn T."/>
            <person name="Peeters S.H."/>
            <person name="Heuer A."/>
            <person name="Rast P."/>
            <person name="Oberbeckmann S."/>
            <person name="Bunk B."/>
            <person name="Jeske O."/>
            <person name="Meyerdierks A."/>
            <person name="Storesund J.E."/>
            <person name="Kallscheuer N."/>
            <person name="Luecker S."/>
            <person name="Lage O.M."/>
            <person name="Pohl T."/>
            <person name="Merkel B.J."/>
            <person name="Hornburger P."/>
            <person name="Mueller R.-W."/>
            <person name="Bruemmer F."/>
            <person name="Labrenz M."/>
            <person name="Spormann A.M."/>
            <person name="Op den Camp H."/>
            <person name="Overmann J."/>
            <person name="Amann R."/>
            <person name="Jetten M.S.M."/>
            <person name="Mascher T."/>
            <person name="Medema M.H."/>
            <person name="Devos D.P."/>
            <person name="Kaster A.-K."/>
            <person name="Ovreas L."/>
            <person name="Rohde M."/>
            <person name="Galperin M.Y."/>
            <person name="Jogler C."/>
        </authorList>
    </citation>
    <scope>NUCLEOTIDE SEQUENCE [LARGE SCALE GENOMIC DNA]</scope>
    <source>
        <strain evidence="8 9">Spa11</strain>
    </source>
</reference>
<protein>
    <submittedName>
        <fullName evidence="8">Outer membrane channel protein</fullName>
    </submittedName>
</protein>
<dbReference type="GO" id="GO:0015288">
    <property type="term" value="F:porin activity"/>
    <property type="evidence" value="ECO:0007669"/>
    <property type="project" value="TreeGrafter"/>
</dbReference>
<dbReference type="InterPro" id="IPR051906">
    <property type="entry name" value="TolC-like"/>
</dbReference>
<sequence>MKAATRAILVILVSLGPCPAEETLPQAWGIAISQNPSLHGARLEAGALRQESEAVASGQWPAVSMRTGYLARTAQPGFRGSQPGVGVFAFPSAQQNAATYSAQLTAPLWTAGRIENSVASTESRYLAGAAGVRWEEMQLRLKVAEAYMAILCADAWQAAAEQALVAAQAESDNAVGRAAQQRASKTDVLAARVALEEAKHRANTSENAATAALAEYNQLLGRPPNFDCRPAFPALPLLGLSRDQMLQRAIAVRPDVRALQATFDSLKRESDSWRAAMYPQVNAELGYAFEDNDFQTRPGIGVAGVFVDWNVFDAGSRRHKSEAASGRAAATLAALRDLQSQIAVEVLRAWNSRSDAISAERAAAAGLDYAFELDRSIQQRCMTGAAMSSETIASRSSLAEARARYLEACTNRVLAELRLRYAAGML</sequence>
<evidence type="ECO:0000256" key="4">
    <source>
        <dbReference type="ARBA" id="ARBA00022452"/>
    </source>
</evidence>
<dbReference type="GO" id="GO:0015562">
    <property type="term" value="F:efflux transmembrane transporter activity"/>
    <property type="evidence" value="ECO:0007669"/>
    <property type="project" value="InterPro"/>
</dbReference>
<evidence type="ECO:0000256" key="2">
    <source>
        <dbReference type="ARBA" id="ARBA00007613"/>
    </source>
</evidence>